<name>A0ACC1HJW4_9FUNG</name>
<keyword evidence="2" id="KW-1185">Reference proteome</keyword>
<comment type="caution">
    <text evidence="1">The sequence shown here is derived from an EMBL/GenBank/DDBJ whole genome shotgun (WGS) entry which is preliminary data.</text>
</comment>
<dbReference type="Proteomes" id="UP001145114">
    <property type="component" value="Unassembled WGS sequence"/>
</dbReference>
<accession>A0ACC1HJW4</accession>
<evidence type="ECO:0000313" key="1">
    <source>
        <dbReference type="EMBL" id="KAJ1675522.1"/>
    </source>
</evidence>
<dbReference type="EMBL" id="JAMZIH010005267">
    <property type="protein sequence ID" value="KAJ1675522.1"/>
    <property type="molecule type" value="Genomic_DNA"/>
</dbReference>
<gene>
    <name evidence="1" type="ORF">EV182_001095</name>
</gene>
<proteinExistence type="predicted"/>
<organism evidence="1 2">
    <name type="scientific">Spiromyces aspiralis</name>
    <dbReference type="NCBI Taxonomy" id="68401"/>
    <lineage>
        <taxon>Eukaryota</taxon>
        <taxon>Fungi</taxon>
        <taxon>Fungi incertae sedis</taxon>
        <taxon>Zoopagomycota</taxon>
        <taxon>Kickxellomycotina</taxon>
        <taxon>Kickxellomycetes</taxon>
        <taxon>Kickxellales</taxon>
        <taxon>Kickxellaceae</taxon>
        <taxon>Spiromyces</taxon>
    </lineage>
</organism>
<protein>
    <submittedName>
        <fullName evidence="1">Uncharacterized protein</fullName>
    </submittedName>
</protein>
<sequence>MPIAVSSPRPHHPLGPLHEQASTPAADLSARQRQNSPDSQVRRSSNDHGDVTEMPPLLDRLRSLHQKSSRALILGQRVAAWVHCRDALNLCCDPDFIGRIDSDSVRQMCVRIWTLYICVLSTLAELSSEDGPAAGAGTGSCGGRLVVRPDRDGQRPQLDGFPQTIRQVWDATIETFGGVPGLVNSEVLVPFVLLCIKLRDLAAAREMVEAWLATLPEESLSLLEQNLQNGSPTLPLQSHVFTGSSASVMQASYLRVCELYLLHILPQSNDFGSANDFLKYNELIPSNVRGLFAKRLAALQSASPSPSLSSARRSKLGRKGTVPSSKLRPKKTAVPHVMPSPLSSDSQRPNAANGRSSSKPADAAATPLKGSASMGPSSDPQSQVEEARVPAAPSTTSPSVSSSLVPRPAKSATAAARAVRPQYRTRTSHRTFISVFMRFARRLVSEWGVTLLTATIIFAILRLAFRRLPVPDLLRMLLRRIWQTVRMGTRVTYI</sequence>
<evidence type="ECO:0000313" key="2">
    <source>
        <dbReference type="Proteomes" id="UP001145114"/>
    </source>
</evidence>
<reference evidence="1" key="1">
    <citation type="submission" date="2022-06" db="EMBL/GenBank/DDBJ databases">
        <title>Phylogenomic reconstructions and comparative analyses of Kickxellomycotina fungi.</title>
        <authorList>
            <person name="Reynolds N.K."/>
            <person name="Stajich J.E."/>
            <person name="Barry K."/>
            <person name="Grigoriev I.V."/>
            <person name="Crous P."/>
            <person name="Smith M.E."/>
        </authorList>
    </citation>
    <scope>NUCLEOTIDE SEQUENCE</scope>
    <source>
        <strain evidence="1">RSA 2271</strain>
    </source>
</reference>